<name>A0A7W8N7E9_9BACT</name>
<protein>
    <submittedName>
        <fullName evidence="2">Uncharacterized protein</fullName>
    </submittedName>
</protein>
<comment type="caution">
    <text evidence="2">The sequence shown here is derived from an EMBL/GenBank/DDBJ whole genome shotgun (WGS) entry which is preliminary data.</text>
</comment>
<accession>A0A7W8N7E9</accession>
<organism evidence="2 3">
    <name type="scientific">Tunturiibacter lichenicola</name>
    <dbReference type="NCBI Taxonomy" id="2051959"/>
    <lineage>
        <taxon>Bacteria</taxon>
        <taxon>Pseudomonadati</taxon>
        <taxon>Acidobacteriota</taxon>
        <taxon>Terriglobia</taxon>
        <taxon>Terriglobales</taxon>
        <taxon>Acidobacteriaceae</taxon>
        <taxon>Tunturiibacter</taxon>
    </lineage>
</organism>
<gene>
    <name evidence="2" type="ORF">HDF10_003987</name>
</gene>
<sequence>MHVDYLLRQSHLYATTRPPPPLLEEGSGPTLSTSLRNIAYRIANGTLKVRRHGGRVVISHAELLRQASLDDNAPVAPKRSSKTQTTSFAAGDTGLFKAS</sequence>
<evidence type="ECO:0000256" key="1">
    <source>
        <dbReference type="SAM" id="MobiDB-lite"/>
    </source>
</evidence>
<feature type="region of interest" description="Disordered" evidence="1">
    <location>
        <begin position="70"/>
        <end position="99"/>
    </location>
</feature>
<dbReference type="Proteomes" id="UP000569092">
    <property type="component" value="Unassembled WGS sequence"/>
</dbReference>
<evidence type="ECO:0000313" key="2">
    <source>
        <dbReference type="EMBL" id="MBB5345980.1"/>
    </source>
</evidence>
<evidence type="ECO:0000313" key="3">
    <source>
        <dbReference type="Proteomes" id="UP000569092"/>
    </source>
</evidence>
<dbReference type="AlphaFoldDB" id="A0A7W8N7E9"/>
<proteinExistence type="predicted"/>
<reference evidence="2 3" key="1">
    <citation type="submission" date="2020-08" db="EMBL/GenBank/DDBJ databases">
        <title>Genomic Encyclopedia of Type Strains, Phase IV (KMG-V): Genome sequencing to study the core and pangenomes of soil and plant-associated prokaryotes.</title>
        <authorList>
            <person name="Whitman W."/>
        </authorList>
    </citation>
    <scope>NUCLEOTIDE SEQUENCE [LARGE SCALE GENOMIC DNA]</scope>
    <source>
        <strain evidence="2 3">M8US30</strain>
    </source>
</reference>
<dbReference type="EMBL" id="JACHDZ010000008">
    <property type="protein sequence ID" value="MBB5345980.1"/>
    <property type="molecule type" value="Genomic_DNA"/>
</dbReference>